<dbReference type="GO" id="GO:0003779">
    <property type="term" value="F:actin binding"/>
    <property type="evidence" value="ECO:0007669"/>
    <property type="project" value="InterPro"/>
</dbReference>
<evidence type="ECO:0000313" key="1">
    <source>
        <dbReference type="EMBL" id="CAD9767838.1"/>
    </source>
</evidence>
<dbReference type="Gene3D" id="3.30.450.30">
    <property type="entry name" value="Dynein light chain 2a, cytoplasmic"/>
    <property type="match status" value="1"/>
</dbReference>
<evidence type="ECO:0008006" key="2">
    <source>
        <dbReference type="Google" id="ProtNLM"/>
    </source>
</evidence>
<dbReference type="EMBL" id="HBHP01019170">
    <property type="protein sequence ID" value="CAD9767838.1"/>
    <property type="molecule type" value="Transcribed_RNA"/>
</dbReference>
<dbReference type="InterPro" id="IPR036140">
    <property type="entry name" value="PFN_sf"/>
</dbReference>
<dbReference type="Pfam" id="PF00235">
    <property type="entry name" value="Profilin"/>
    <property type="match status" value="1"/>
</dbReference>
<dbReference type="SUPFAM" id="SSF55770">
    <property type="entry name" value="Profilin (actin-binding protein)"/>
    <property type="match status" value="1"/>
</dbReference>
<accession>A0A7S2TRZ5</accession>
<organism evidence="1">
    <name type="scientific">Lotharella oceanica</name>
    <dbReference type="NCBI Taxonomy" id="641309"/>
    <lineage>
        <taxon>Eukaryota</taxon>
        <taxon>Sar</taxon>
        <taxon>Rhizaria</taxon>
        <taxon>Cercozoa</taxon>
        <taxon>Chlorarachniophyceae</taxon>
        <taxon>Lotharella</taxon>
    </lineage>
</organism>
<sequence length="162" mass="18634">MKRSRLRRAQLQYTEAIPQVNDTTYDQLKNELMEIDNRIPNLGKKILPKDYQMTFNSPYLAISKPSQDKKLDTDTAKVIVTRTLQGALHEQYVNAWGSYFVITTCRVRSIYGRNVNTKLKEGIVVIRLSKLVIIARYEAPETSFTFIPKVELLADKLASMGY</sequence>
<dbReference type="AlphaFoldDB" id="A0A7S2TRZ5"/>
<protein>
    <recommendedName>
        <fullName evidence="2">Profilin</fullName>
    </recommendedName>
</protein>
<dbReference type="InterPro" id="IPR048278">
    <property type="entry name" value="PFN"/>
</dbReference>
<name>A0A7S2TRZ5_9EUKA</name>
<proteinExistence type="predicted"/>
<reference evidence="1" key="1">
    <citation type="submission" date="2021-01" db="EMBL/GenBank/DDBJ databases">
        <authorList>
            <person name="Corre E."/>
            <person name="Pelletier E."/>
            <person name="Niang G."/>
            <person name="Scheremetjew M."/>
            <person name="Finn R."/>
            <person name="Kale V."/>
            <person name="Holt S."/>
            <person name="Cochrane G."/>
            <person name="Meng A."/>
            <person name="Brown T."/>
            <person name="Cohen L."/>
        </authorList>
    </citation>
    <scope>NUCLEOTIDE SEQUENCE</scope>
    <source>
        <strain evidence="1">CCMP622</strain>
    </source>
</reference>
<gene>
    <name evidence="1" type="ORF">LSP00402_LOCUS11913</name>
</gene>